<reference evidence="7" key="1">
    <citation type="journal article" date="2022" name="bioRxiv">
        <title>Sequencing and chromosome-scale assembly of the giantPleurodeles waltlgenome.</title>
        <authorList>
            <person name="Brown T."/>
            <person name="Elewa A."/>
            <person name="Iarovenko S."/>
            <person name="Subramanian E."/>
            <person name="Araus A.J."/>
            <person name="Petzold A."/>
            <person name="Susuki M."/>
            <person name="Suzuki K.-i.T."/>
            <person name="Hayashi T."/>
            <person name="Toyoda A."/>
            <person name="Oliveira C."/>
            <person name="Osipova E."/>
            <person name="Leigh N.D."/>
            <person name="Simon A."/>
            <person name="Yun M.H."/>
        </authorList>
    </citation>
    <scope>NUCLEOTIDE SEQUENCE</scope>
    <source>
        <strain evidence="7">20211129_DDA</strain>
        <tissue evidence="7">Liver</tissue>
    </source>
</reference>
<dbReference type="SUPFAM" id="SSF51735">
    <property type="entry name" value="NAD(P)-binding Rossmann-fold domains"/>
    <property type="match status" value="1"/>
</dbReference>
<accession>A0AAV7UZE3</accession>
<evidence type="ECO:0000256" key="2">
    <source>
        <dbReference type="ARBA" id="ARBA00022723"/>
    </source>
</evidence>
<dbReference type="GO" id="GO:0005829">
    <property type="term" value="C:cytosol"/>
    <property type="evidence" value="ECO:0007669"/>
    <property type="project" value="TreeGrafter"/>
</dbReference>
<dbReference type="InterPro" id="IPR013149">
    <property type="entry name" value="ADH-like_C"/>
</dbReference>
<evidence type="ECO:0000313" key="7">
    <source>
        <dbReference type="EMBL" id="KAJ1194308.1"/>
    </source>
</evidence>
<keyword evidence="4" id="KW-0560">Oxidoreductase</keyword>
<dbReference type="FunFam" id="3.40.50.720:FF:000003">
    <property type="entry name" value="S-(hydroxymethyl)glutathione dehydrogenase"/>
    <property type="match status" value="1"/>
</dbReference>
<dbReference type="Proteomes" id="UP001066276">
    <property type="component" value="Chromosome 2_2"/>
</dbReference>
<evidence type="ECO:0000259" key="6">
    <source>
        <dbReference type="Pfam" id="PF00107"/>
    </source>
</evidence>
<evidence type="ECO:0000256" key="1">
    <source>
        <dbReference type="ARBA" id="ARBA00001947"/>
    </source>
</evidence>
<dbReference type="InterPro" id="IPR011032">
    <property type="entry name" value="GroES-like_sf"/>
</dbReference>
<dbReference type="Gene3D" id="3.90.180.10">
    <property type="entry name" value="Medium-chain alcohol dehydrogenases, catalytic domain"/>
    <property type="match status" value="1"/>
</dbReference>
<dbReference type="Gene3D" id="3.40.50.720">
    <property type="entry name" value="NAD(P)-binding Rossmann-like Domain"/>
    <property type="match status" value="1"/>
</dbReference>
<keyword evidence="8" id="KW-1185">Reference proteome</keyword>
<dbReference type="PANTHER" id="PTHR43880">
    <property type="entry name" value="ALCOHOL DEHYDROGENASE"/>
    <property type="match status" value="1"/>
</dbReference>
<protein>
    <recommendedName>
        <fullName evidence="6">Alcohol dehydrogenase-like C-terminal domain-containing protein</fullName>
    </recommendedName>
</protein>
<evidence type="ECO:0000313" key="8">
    <source>
        <dbReference type="Proteomes" id="UP001066276"/>
    </source>
</evidence>
<dbReference type="GO" id="GO:0008270">
    <property type="term" value="F:zinc ion binding"/>
    <property type="evidence" value="ECO:0007669"/>
    <property type="project" value="InterPro"/>
</dbReference>
<evidence type="ECO:0000256" key="5">
    <source>
        <dbReference type="ARBA" id="ARBA00023027"/>
    </source>
</evidence>
<keyword evidence="5" id="KW-0520">NAD</keyword>
<comment type="caution">
    <text evidence="7">The sequence shown here is derived from an EMBL/GenBank/DDBJ whole genome shotgun (WGS) entry which is preliminary data.</text>
</comment>
<dbReference type="SUPFAM" id="SSF50129">
    <property type="entry name" value="GroES-like"/>
    <property type="match status" value="1"/>
</dbReference>
<proteinExistence type="predicted"/>
<dbReference type="PROSITE" id="PS00059">
    <property type="entry name" value="ADH_ZINC"/>
    <property type="match status" value="1"/>
</dbReference>
<evidence type="ECO:0000256" key="4">
    <source>
        <dbReference type="ARBA" id="ARBA00023002"/>
    </source>
</evidence>
<sequence>MDTTGKVIHCKAAVAWEAEKPLSIEEVEIAPLKAHEVWVNIVATAVCHTNAYTLSGADPVGCIAVILGHERAGIVESVGEGVTRVKAIDHVIPLYIPQCGECYGAVVNTAKVEASSNRAVFGLGGVGLAVIMGCKVADAAQIIGIYINTDKLEKANKFEATECINPKDNDKPIREVLIDLTNGGVDYSFECVGNVGVKQASLDACHKGWGTSIVVGVAGSSRDFYKALLTFHWMNLERHCLWRLEECGERPKTCE</sequence>
<keyword evidence="2" id="KW-0479">Metal-binding</keyword>
<dbReference type="GO" id="GO:0046294">
    <property type="term" value="P:formaldehyde catabolic process"/>
    <property type="evidence" value="ECO:0007669"/>
    <property type="project" value="TreeGrafter"/>
</dbReference>
<dbReference type="GO" id="GO:0051903">
    <property type="term" value="F:S-(hydroxymethyl)glutathione dehydrogenase [NAD(P)+] activity"/>
    <property type="evidence" value="ECO:0007669"/>
    <property type="project" value="TreeGrafter"/>
</dbReference>
<feature type="domain" description="Alcohol dehydrogenase-like C-terminal" evidence="6">
    <location>
        <begin position="125"/>
        <end position="225"/>
    </location>
</feature>
<organism evidence="7 8">
    <name type="scientific">Pleurodeles waltl</name>
    <name type="common">Iberian ribbed newt</name>
    <dbReference type="NCBI Taxonomy" id="8319"/>
    <lineage>
        <taxon>Eukaryota</taxon>
        <taxon>Metazoa</taxon>
        <taxon>Chordata</taxon>
        <taxon>Craniata</taxon>
        <taxon>Vertebrata</taxon>
        <taxon>Euteleostomi</taxon>
        <taxon>Amphibia</taxon>
        <taxon>Batrachia</taxon>
        <taxon>Caudata</taxon>
        <taxon>Salamandroidea</taxon>
        <taxon>Salamandridae</taxon>
        <taxon>Pleurodelinae</taxon>
        <taxon>Pleurodeles</taxon>
    </lineage>
</organism>
<dbReference type="InterPro" id="IPR002328">
    <property type="entry name" value="ADH_Zn_CS"/>
</dbReference>
<evidence type="ECO:0000256" key="3">
    <source>
        <dbReference type="ARBA" id="ARBA00022833"/>
    </source>
</evidence>
<keyword evidence="3" id="KW-0862">Zinc</keyword>
<comment type="cofactor">
    <cofactor evidence="1">
        <name>Zn(2+)</name>
        <dbReference type="ChEBI" id="CHEBI:29105"/>
    </cofactor>
</comment>
<dbReference type="InterPro" id="IPR036291">
    <property type="entry name" value="NAD(P)-bd_dom_sf"/>
</dbReference>
<dbReference type="PANTHER" id="PTHR43880:SF12">
    <property type="entry name" value="ALCOHOL DEHYDROGENASE CLASS-3"/>
    <property type="match status" value="1"/>
</dbReference>
<name>A0AAV7UZE3_PLEWA</name>
<dbReference type="EMBL" id="JANPWB010000004">
    <property type="protein sequence ID" value="KAJ1194308.1"/>
    <property type="molecule type" value="Genomic_DNA"/>
</dbReference>
<gene>
    <name evidence="7" type="ORF">NDU88_003597</name>
</gene>
<dbReference type="AlphaFoldDB" id="A0AAV7UZE3"/>
<dbReference type="Pfam" id="PF00107">
    <property type="entry name" value="ADH_zinc_N"/>
    <property type="match status" value="1"/>
</dbReference>